<protein>
    <submittedName>
        <fullName evidence="2">ATP-binding protein</fullName>
    </submittedName>
</protein>
<keyword evidence="2" id="KW-0547">Nucleotide-binding</keyword>
<dbReference type="Proteomes" id="UP001199816">
    <property type="component" value="Unassembled WGS sequence"/>
</dbReference>
<evidence type="ECO:0000313" key="3">
    <source>
        <dbReference type="Proteomes" id="UP001199816"/>
    </source>
</evidence>
<dbReference type="Gene3D" id="3.40.50.300">
    <property type="entry name" value="P-loop containing nucleotide triphosphate hydrolases"/>
    <property type="match status" value="1"/>
</dbReference>
<evidence type="ECO:0000259" key="1">
    <source>
        <dbReference type="Pfam" id="PF01637"/>
    </source>
</evidence>
<reference evidence="2 3" key="1">
    <citation type="submission" date="2021-11" db="EMBL/GenBank/DDBJ databases">
        <title>Genomic of Niabella pedocola.</title>
        <authorList>
            <person name="Wu T."/>
        </authorList>
    </citation>
    <scope>NUCLEOTIDE SEQUENCE [LARGE SCALE GENOMIC DNA]</scope>
    <source>
        <strain evidence="2 3">JCM 31011</strain>
    </source>
</reference>
<organism evidence="2 3">
    <name type="scientific">Niabella pedocola</name>
    <dbReference type="NCBI Taxonomy" id="1752077"/>
    <lineage>
        <taxon>Bacteria</taxon>
        <taxon>Pseudomonadati</taxon>
        <taxon>Bacteroidota</taxon>
        <taxon>Chitinophagia</taxon>
        <taxon>Chitinophagales</taxon>
        <taxon>Chitinophagaceae</taxon>
        <taxon>Niabella</taxon>
    </lineage>
</organism>
<dbReference type="PANTHER" id="PTHR34704:SF1">
    <property type="entry name" value="ATPASE"/>
    <property type="match status" value="1"/>
</dbReference>
<evidence type="ECO:0000313" key="2">
    <source>
        <dbReference type="EMBL" id="MCD2425839.1"/>
    </source>
</evidence>
<dbReference type="EMBL" id="JAJNEC010000007">
    <property type="protein sequence ID" value="MCD2425839.1"/>
    <property type="molecule type" value="Genomic_DNA"/>
</dbReference>
<comment type="caution">
    <text evidence="2">The sequence shown here is derived from an EMBL/GenBank/DDBJ whole genome shotgun (WGS) entry which is preliminary data.</text>
</comment>
<name>A0ABS8PYF0_9BACT</name>
<dbReference type="Pfam" id="PF01637">
    <property type="entry name" value="ATPase_2"/>
    <property type="match status" value="1"/>
</dbReference>
<sequence length="483" mass="54946">MSTTMPATTIIGRDAEKKILKEMLDSREAELIAILGRRRVGKTFLVRGYYEQQLVFECTGLHEAGLADQLLNFSKALQQAMQSVIPPATPDTWIQAFSFLSNFLQTKIKTQPVVVLFDEFPWMHTPRSGFLTAFGHWWNTWASRQPQLKVVICGSAASWMIENVLHNRGGLHNRVSRTIRLLPFSLEESETYLLSRGIRLDRYQVLQLYMAMGGIPQYLKQVNKGESANQVIDKLFFKKDGMLKTEFNVLYRSLFNNASHHESIVRQLAKKAGGMSRTEVIAACGFTTGGTTTRLFEELEQSGFITQYIPFEKAARDAIYKLSDEYSLFYLKFVDRARAMGAGTWHKIAAGSSYNSWSGYAFEAICQKHVPQIKKALGISGVYTEASGWRYTPKPGETGTQIDLLLDRQDHCINLCEMKFSDKAFVIDKKYASELDRKVAVFQERTRTRKTIFPTMITTYGTKQNIYYTGRIISEVTMEALFA</sequence>
<gene>
    <name evidence="2" type="ORF">LQ567_23855</name>
</gene>
<proteinExistence type="predicted"/>
<keyword evidence="3" id="KW-1185">Reference proteome</keyword>
<accession>A0ABS8PYF0</accession>
<dbReference type="PANTHER" id="PTHR34704">
    <property type="entry name" value="ATPASE"/>
    <property type="match status" value="1"/>
</dbReference>
<dbReference type="GO" id="GO:0005524">
    <property type="term" value="F:ATP binding"/>
    <property type="evidence" value="ECO:0007669"/>
    <property type="project" value="UniProtKB-KW"/>
</dbReference>
<dbReference type="InterPro" id="IPR027417">
    <property type="entry name" value="P-loop_NTPase"/>
</dbReference>
<dbReference type="RefSeq" id="WP_231008428.1">
    <property type="nucleotide sequence ID" value="NZ_JAJNEC010000007.1"/>
</dbReference>
<keyword evidence="2" id="KW-0067">ATP-binding</keyword>
<feature type="domain" description="ATPase" evidence="1">
    <location>
        <begin position="13"/>
        <end position="222"/>
    </location>
</feature>
<dbReference type="InterPro" id="IPR011579">
    <property type="entry name" value="ATPase_dom"/>
</dbReference>
<dbReference type="SUPFAM" id="SSF52540">
    <property type="entry name" value="P-loop containing nucleoside triphosphate hydrolases"/>
    <property type="match status" value="1"/>
</dbReference>